<feature type="domain" description="Inner membrane protein YgaP-like transmembrane" evidence="2">
    <location>
        <begin position="3"/>
        <end position="64"/>
    </location>
</feature>
<sequence length="76" mass="8359">MLNPNISETNAFVRMMCGVAMTAFGVGRIARKPQCTVGRMMILAGSMKVAEGYYQYCPVVAMANSEQMNEMMPVND</sequence>
<keyword evidence="1" id="KW-0812">Transmembrane</keyword>
<dbReference type="RefSeq" id="WP_191704898.1">
    <property type="nucleotide sequence ID" value="NZ_JACSPW010000016.1"/>
</dbReference>
<keyword evidence="1" id="KW-1133">Transmembrane helix</keyword>
<reference evidence="3 4" key="1">
    <citation type="submission" date="2020-08" db="EMBL/GenBank/DDBJ databases">
        <title>A Genomic Blueprint of the Chicken Gut Microbiome.</title>
        <authorList>
            <person name="Gilroy R."/>
            <person name="Ravi A."/>
            <person name="Getino M."/>
            <person name="Pursley I."/>
            <person name="Horton D.L."/>
            <person name="Alikhan N.-F."/>
            <person name="Baker D."/>
            <person name="Gharbi K."/>
            <person name="Hall N."/>
            <person name="Watson M."/>
            <person name="Adriaenssens E.M."/>
            <person name="Foster-Nyarko E."/>
            <person name="Jarju S."/>
            <person name="Secka A."/>
            <person name="Antonio M."/>
            <person name="Oren A."/>
            <person name="Chaudhuri R."/>
            <person name="La Ragione R.M."/>
            <person name="Hildebrand F."/>
            <person name="Pallen M.J."/>
        </authorList>
    </citation>
    <scope>NUCLEOTIDE SEQUENCE [LARGE SCALE GENOMIC DNA]</scope>
    <source>
        <strain evidence="3 4">Sa1YVA6</strain>
    </source>
</reference>
<protein>
    <submittedName>
        <fullName evidence="3">DUF2892 domain-containing protein</fullName>
    </submittedName>
</protein>
<gene>
    <name evidence="3" type="ORF">H9632_15095</name>
</gene>
<dbReference type="EMBL" id="JACSPW010000016">
    <property type="protein sequence ID" value="MBD8034396.1"/>
    <property type="molecule type" value="Genomic_DNA"/>
</dbReference>
<feature type="transmembrane region" description="Helical" evidence="1">
    <location>
        <begin position="12"/>
        <end position="30"/>
    </location>
</feature>
<keyword evidence="4" id="KW-1185">Reference proteome</keyword>
<keyword evidence="1" id="KW-0472">Membrane</keyword>
<evidence type="ECO:0000256" key="1">
    <source>
        <dbReference type="SAM" id="Phobius"/>
    </source>
</evidence>
<accession>A0ABR8XR27</accession>
<evidence type="ECO:0000313" key="4">
    <source>
        <dbReference type="Proteomes" id="UP000600565"/>
    </source>
</evidence>
<comment type="caution">
    <text evidence="3">The sequence shown here is derived from an EMBL/GenBank/DDBJ whole genome shotgun (WGS) entry which is preliminary data.</text>
</comment>
<evidence type="ECO:0000259" key="2">
    <source>
        <dbReference type="Pfam" id="PF11127"/>
    </source>
</evidence>
<organism evidence="3 4">
    <name type="scientific">Solibacillus merdavium</name>
    <dbReference type="NCBI Taxonomy" id="2762218"/>
    <lineage>
        <taxon>Bacteria</taxon>
        <taxon>Bacillati</taxon>
        <taxon>Bacillota</taxon>
        <taxon>Bacilli</taxon>
        <taxon>Bacillales</taxon>
        <taxon>Caryophanaceae</taxon>
        <taxon>Solibacillus</taxon>
    </lineage>
</organism>
<dbReference type="Proteomes" id="UP000600565">
    <property type="component" value="Unassembled WGS sequence"/>
</dbReference>
<dbReference type="InterPro" id="IPR021309">
    <property type="entry name" value="YgaP-like_TM"/>
</dbReference>
<dbReference type="Pfam" id="PF11127">
    <property type="entry name" value="YgaP-like_TM"/>
    <property type="match status" value="1"/>
</dbReference>
<evidence type="ECO:0000313" key="3">
    <source>
        <dbReference type="EMBL" id="MBD8034396.1"/>
    </source>
</evidence>
<proteinExistence type="predicted"/>
<name>A0ABR8XR27_9BACL</name>